<proteinExistence type="predicted"/>
<reference evidence="2" key="1">
    <citation type="submission" date="2024-06" db="EMBL/GenBank/DDBJ databases">
        <title>Draft Genome Sequence of Deinococcus sonorensis Type Strain KR-87, a Biofilm Producing Representative of the Genus Deinococcus.</title>
        <authorList>
            <person name="Boren L.S."/>
            <person name="Grosso R.A."/>
            <person name="Hugenberg-Cox A.N."/>
            <person name="Hill J.T.E."/>
            <person name="Albert C.M."/>
            <person name="Tuohy J.M."/>
        </authorList>
    </citation>
    <scope>NUCLEOTIDE SEQUENCE</scope>
    <source>
        <strain evidence="2">KR-87</strain>
    </source>
</reference>
<dbReference type="EMBL" id="CP158299">
    <property type="protein sequence ID" value="XBV86243.1"/>
    <property type="molecule type" value="Genomic_DNA"/>
</dbReference>
<dbReference type="GO" id="GO:0016491">
    <property type="term" value="F:oxidoreductase activity"/>
    <property type="evidence" value="ECO:0007669"/>
    <property type="project" value="InterPro"/>
</dbReference>
<gene>
    <name evidence="2" type="ORF">ABOD76_08025</name>
</gene>
<dbReference type="Gene3D" id="3.90.180.10">
    <property type="entry name" value="Medium-chain alcohol dehydrogenases, catalytic domain"/>
    <property type="match status" value="1"/>
</dbReference>
<dbReference type="PANTHER" id="PTHR43677">
    <property type="entry name" value="SHORT-CHAIN DEHYDROGENASE/REDUCTASE"/>
    <property type="match status" value="1"/>
</dbReference>
<feature type="domain" description="Enoyl reductase (ER)" evidence="1">
    <location>
        <begin position="19"/>
        <end position="347"/>
    </location>
</feature>
<accession>A0AAU7UCY8</accession>
<dbReference type="PANTHER" id="PTHR43677:SF4">
    <property type="entry name" value="QUINONE OXIDOREDUCTASE-LIKE PROTEIN 2"/>
    <property type="match status" value="1"/>
</dbReference>
<dbReference type="InterPro" id="IPR051397">
    <property type="entry name" value="Zn-ADH-like_protein"/>
</dbReference>
<dbReference type="SUPFAM" id="SSF50129">
    <property type="entry name" value="GroES-like"/>
    <property type="match status" value="1"/>
</dbReference>
<dbReference type="Pfam" id="PF13602">
    <property type="entry name" value="ADH_zinc_N_2"/>
    <property type="match status" value="1"/>
</dbReference>
<organism evidence="2">
    <name type="scientific">Deinococcus sonorensis KR-87</name>
    <dbReference type="NCBI Taxonomy" id="694439"/>
    <lineage>
        <taxon>Bacteria</taxon>
        <taxon>Thermotogati</taxon>
        <taxon>Deinococcota</taxon>
        <taxon>Deinococci</taxon>
        <taxon>Deinococcales</taxon>
        <taxon>Deinococcaceae</taxon>
        <taxon>Deinococcus</taxon>
    </lineage>
</organism>
<dbReference type="InterPro" id="IPR036291">
    <property type="entry name" value="NAD(P)-bd_dom_sf"/>
</dbReference>
<dbReference type="AlphaFoldDB" id="A0AAU7UCY8"/>
<sequence length="349" mass="37176">MTITAPFATTPITEVVLPGLVEPSGLLIQSRSLAAPARGQVLVQMEATGISFAEQGMRRGRYPGQPRFPFVPGYDLVGVVRELGTGVDPAWRGKRVAAATKTGSWATHALIPAVDLVPVPPTLNPAEAETVIVNGITAWQMLFRSARVQAGQTILVHGANGGVGSILVQLARHAGIRVIGTAAPRHHAALRELGVEPIDYAAPDLTTQVRPLVPGGVHAAFDHLGLDSARRSFDLLAQGGTLVAYGTAADLNARGGMLPMFMRMLGQIVLWSALPNGRRASFYDFWSGKTLRPAVFRRHQHEDLAQVLSLLAEGAISAQVAARFPLSEVRQAMELAESRTVLGKVVLLP</sequence>
<dbReference type="RefSeq" id="WP_350244301.1">
    <property type="nucleotide sequence ID" value="NZ_CP158299.1"/>
</dbReference>
<dbReference type="SUPFAM" id="SSF51735">
    <property type="entry name" value="NAD(P)-binding Rossmann-fold domains"/>
    <property type="match status" value="1"/>
</dbReference>
<dbReference type="InterPro" id="IPR020843">
    <property type="entry name" value="ER"/>
</dbReference>
<evidence type="ECO:0000259" key="1">
    <source>
        <dbReference type="SMART" id="SM00829"/>
    </source>
</evidence>
<dbReference type="InterPro" id="IPR011032">
    <property type="entry name" value="GroES-like_sf"/>
</dbReference>
<dbReference type="InterPro" id="IPR013154">
    <property type="entry name" value="ADH-like_N"/>
</dbReference>
<name>A0AAU7UCY8_9DEIO</name>
<protein>
    <submittedName>
        <fullName evidence="2">Medium chain dehydrogenase/reductase family protein</fullName>
    </submittedName>
</protein>
<evidence type="ECO:0000313" key="2">
    <source>
        <dbReference type="EMBL" id="XBV86243.1"/>
    </source>
</evidence>
<dbReference type="KEGG" id="dsc:ABOD76_08025"/>
<dbReference type="Pfam" id="PF08240">
    <property type="entry name" value="ADH_N"/>
    <property type="match status" value="1"/>
</dbReference>
<dbReference type="SMART" id="SM00829">
    <property type="entry name" value="PKS_ER"/>
    <property type="match status" value="1"/>
</dbReference>
<dbReference type="Gene3D" id="3.40.50.720">
    <property type="entry name" value="NAD(P)-binding Rossmann-like Domain"/>
    <property type="match status" value="1"/>
</dbReference>
<dbReference type="CDD" id="cd08273">
    <property type="entry name" value="MDR8"/>
    <property type="match status" value="1"/>
</dbReference>